<reference evidence="1 2" key="1">
    <citation type="submission" date="2015-09" db="EMBL/GenBank/DDBJ databases">
        <title>Genome announcement of multiple Pseudomonas syringae strains.</title>
        <authorList>
            <person name="Thakur S."/>
            <person name="Wang P.W."/>
            <person name="Gong Y."/>
            <person name="Weir B.S."/>
            <person name="Guttman D.S."/>
        </authorList>
    </citation>
    <scope>NUCLEOTIDE SEQUENCE [LARGE SCALE GENOMIC DNA]</scope>
    <source>
        <strain evidence="1 2">ICMP3507</strain>
    </source>
</reference>
<protein>
    <submittedName>
        <fullName evidence="1">Uncharacterized protein</fullName>
    </submittedName>
</protein>
<organism evidence="1 2">
    <name type="scientific">Pseudomonas amygdali pv. lachrymans</name>
    <name type="common">Pseudomonas syringae pv. lachrymans</name>
    <dbReference type="NCBI Taxonomy" id="53707"/>
    <lineage>
        <taxon>Bacteria</taxon>
        <taxon>Pseudomonadati</taxon>
        <taxon>Pseudomonadota</taxon>
        <taxon>Gammaproteobacteria</taxon>
        <taxon>Pseudomonadales</taxon>
        <taxon>Pseudomonadaceae</taxon>
        <taxon>Pseudomonas</taxon>
        <taxon>Pseudomonas amygdali</taxon>
    </lineage>
</organism>
<gene>
    <name evidence="1" type="ORF">ALO35_03295</name>
</gene>
<dbReference type="PATRIC" id="fig|53707.9.peg.4861"/>
<dbReference type="AlphaFoldDB" id="A0A0P9TXU0"/>
<accession>A0A0P9TXU0</accession>
<evidence type="ECO:0000313" key="1">
    <source>
        <dbReference type="EMBL" id="KPX70206.1"/>
    </source>
</evidence>
<dbReference type="Proteomes" id="UP000050265">
    <property type="component" value="Unassembled WGS sequence"/>
</dbReference>
<proteinExistence type="predicted"/>
<sequence length="166" mass="18467">MATGRIQRVVGEAGHADQAFGFDRGQAKALIEQRFAYRHGNGQVVRGDHRAKNAGIRRWQFRINLRHRAAGHQERDALIERAEQALEIFAVGSQHVERDQHACGRTRVDDAGLMQAMKVVVVLGLFTVRCFGDLRRRCGQYVAAQAAASQRGTGSTETHQDTATLY</sequence>
<evidence type="ECO:0000313" key="2">
    <source>
        <dbReference type="Proteomes" id="UP000050265"/>
    </source>
</evidence>
<name>A0A0P9TXU0_PSEAV</name>
<dbReference type="EMBL" id="LJQP01000198">
    <property type="protein sequence ID" value="KPX70206.1"/>
    <property type="molecule type" value="Genomic_DNA"/>
</dbReference>
<comment type="caution">
    <text evidence="1">The sequence shown here is derived from an EMBL/GenBank/DDBJ whole genome shotgun (WGS) entry which is preliminary data.</text>
</comment>